<proteinExistence type="predicted"/>
<feature type="signal peptide" evidence="2">
    <location>
        <begin position="1"/>
        <end position="22"/>
    </location>
</feature>
<keyword evidence="4" id="KW-1185">Reference proteome</keyword>
<gene>
    <name evidence="3" type="ORF">SEMRO_858_G211750.1</name>
</gene>
<organism evidence="3 4">
    <name type="scientific">Seminavis robusta</name>
    <dbReference type="NCBI Taxonomy" id="568900"/>
    <lineage>
        <taxon>Eukaryota</taxon>
        <taxon>Sar</taxon>
        <taxon>Stramenopiles</taxon>
        <taxon>Ochrophyta</taxon>
        <taxon>Bacillariophyta</taxon>
        <taxon>Bacillariophyceae</taxon>
        <taxon>Bacillariophycidae</taxon>
        <taxon>Naviculales</taxon>
        <taxon>Naviculaceae</taxon>
        <taxon>Seminavis</taxon>
    </lineage>
</organism>
<dbReference type="InterPro" id="IPR021511">
    <property type="entry name" value="DUF3172"/>
</dbReference>
<evidence type="ECO:0000313" key="3">
    <source>
        <dbReference type="EMBL" id="CAB9517452.1"/>
    </source>
</evidence>
<feature type="non-terminal residue" evidence="3">
    <location>
        <position position="163"/>
    </location>
</feature>
<feature type="chain" id="PRO_5040378225" evidence="2">
    <location>
        <begin position="23"/>
        <end position="163"/>
    </location>
</feature>
<comment type="caution">
    <text evidence="3">The sequence shown here is derived from an EMBL/GenBank/DDBJ whole genome shotgun (WGS) entry which is preliminary data.</text>
</comment>
<keyword evidence="2" id="KW-0732">Signal</keyword>
<accession>A0A9N8HLW2</accession>
<name>A0A9N8HLW2_9STRA</name>
<dbReference type="EMBL" id="CAICTM010000857">
    <property type="protein sequence ID" value="CAB9517452.1"/>
    <property type="molecule type" value="Genomic_DNA"/>
</dbReference>
<protein>
    <submittedName>
        <fullName evidence="3">Uncharacterized protein</fullName>
    </submittedName>
</protein>
<dbReference type="Pfam" id="PF11371">
    <property type="entry name" value="DUF3172"/>
    <property type="match status" value="1"/>
</dbReference>
<feature type="compositionally biased region" description="Polar residues" evidence="1">
    <location>
        <begin position="100"/>
        <end position="109"/>
    </location>
</feature>
<dbReference type="Proteomes" id="UP001153069">
    <property type="component" value="Unassembled WGS sequence"/>
</dbReference>
<sequence length="163" mass="18281">MSQPRIILCTIACLAILQGCVSFSVSSGYLLQQQKPAASCLSTGPLLARKNRRSDDFEDDYDDEDYDYYDDDDDDDYDQPPRRRRRRRRRDDLGEYARGQQDQGLNVPSSFGRRRGWRLPESVSKSLLAGVFVLGIGLGVTVDSAINTNPKDLASRDAIDQAA</sequence>
<dbReference type="OrthoDB" id="197940at2759"/>
<reference evidence="3" key="1">
    <citation type="submission" date="2020-06" db="EMBL/GenBank/DDBJ databases">
        <authorList>
            <consortium name="Plant Systems Biology data submission"/>
        </authorList>
    </citation>
    <scope>NUCLEOTIDE SEQUENCE</scope>
    <source>
        <strain evidence="3">D6</strain>
    </source>
</reference>
<feature type="compositionally biased region" description="Acidic residues" evidence="1">
    <location>
        <begin position="56"/>
        <end position="78"/>
    </location>
</feature>
<evidence type="ECO:0000313" key="4">
    <source>
        <dbReference type="Proteomes" id="UP001153069"/>
    </source>
</evidence>
<evidence type="ECO:0000256" key="2">
    <source>
        <dbReference type="SAM" id="SignalP"/>
    </source>
</evidence>
<feature type="region of interest" description="Disordered" evidence="1">
    <location>
        <begin position="53"/>
        <end position="111"/>
    </location>
</feature>
<dbReference type="AlphaFoldDB" id="A0A9N8HLW2"/>
<dbReference type="PROSITE" id="PS51257">
    <property type="entry name" value="PROKAR_LIPOPROTEIN"/>
    <property type="match status" value="1"/>
</dbReference>
<evidence type="ECO:0000256" key="1">
    <source>
        <dbReference type="SAM" id="MobiDB-lite"/>
    </source>
</evidence>